<dbReference type="EMBL" id="KN831785">
    <property type="protein sequence ID" value="KIM39644.1"/>
    <property type="molecule type" value="Genomic_DNA"/>
</dbReference>
<name>A0A0C3C603_HEBCY</name>
<organism evidence="1 2">
    <name type="scientific">Hebeloma cylindrosporum</name>
    <dbReference type="NCBI Taxonomy" id="76867"/>
    <lineage>
        <taxon>Eukaryota</taxon>
        <taxon>Fungi</taxon>
        <taxon>Dikarya</taxon>
        <taxon>Basidiomycota</taxon>
        <taxon>Agaricomycotina</taxon>
        <taxon>Agaricomycetes</taxon>
        <taxon>Agaricomycetidae</taxon>
        <taxon>Agaricales</taxon>
        <taxon>Agaricineae</taxon>
        <taxon>Hymenogastraceae</taxon>
        <taxon>Hebeloma</taxon>
    </lineage>
</organism>
<accession>A0A0C3C603</accession>
<dbReference type="HOGENOM" id="CLU_040563_0_0_1"/>
<proteinExistence type="predicted"/>
<protein>
    <submittedName>
        <fullName evidence="1">Uncharacterized protein</fullName>
    </submittedName>
</protein>
<dbReference type="AlphaFoldDB" id="A0A0C3C603"/>
<dbReference type="Proteomes" id="UP000053424">
    <property type="component" value="Unassembled WGS sequence"/>
</dbReference>
<evidence type="ECO:0000313" key="1">
    <source>
        <dbReference type="EMBL" id="KIM39644.1"/>
    </source>
</evidence>
<reference evidence="2" key="2">
    <citation type="submission" date="2015-01" db="EMBL/GenBank/DDBJ databases">
        <title>Evolutionary Origins and Diversification of the Mycorrhizal Mutualists.</title>
        <authorList>
            <consortium name="DOE Joint Genome Institute"/>
            <consortium name="Mycorrhizal Genomics Consortium"/>
            <person name="Kohler A."/>
            <person name="Kuo A."/>
            <person name="Nagy L.G."/>
            <person name="Floudas D."/>
            <person name="Copeland A."/>
            <person name="Barry K.W."/>
            <person name="Cichocki N."/>
            <person name="Veneault-Fourrey C."/>
            <person name="LaButti K."/>
            <person name="Lindquist E.A."/>
            <person name="Lipzen A."/>
            <person name="Lundell T."/>
            <person name="Morin E."/>
            <person name="Murat C."/>
            <person name="Riley R."/>
            <person name="Ohm R."/>
            <person name="Sun H."/>
            <person name="Tunlid A."/>
            <person name="Henrissat B."/>
            <person name="Grigoriev I.V."/>
            <person name="Hibbett D.S."/>
            <person name="Martin F."/>
        </authorList>
    </citation>
    <scope>NUCLEOTIDE SEQUENCE [LARGE SCALE GENOMIC DNA]</scope>
    <source>
        <strain evidence="2">h7</strain>
    </source>
</reference>
<sequence length="451" mass="51683">MFNASNAAHTWSPLCLERSMEFYSSQELEYLVKRRESEEVKRKTLNKLSSVLTRRLPIGNSGIGAFTLINGGRWLLTACYFGSVSYYDLDSQTPVKRLLIPRIKDQFSSFHTVVMAVDIDDESPVLSFNVALYLERNSDRAAHLSPRIQIVQVWHITLELDDQNRGTRLSATRLSLFLRENYGLLRFMSLLGGSIAFGVEGTREDYGFQVTHHLAIVDWAEANVQNRSHRRSELKLSYRRKIIAFYTELRWMRLLPGQRICIGLAARYGAITLYYTSGIQATTDIPPSNALVWHWQPIPDWRFNPPLGLGFPRNVSQLYRCRNTNNLRLVFNTDKGIYGITFSCESDITLEPVVIKLKNLKPRTLQDSSLLCLGYNAAMRKEFRLGMLYYSWPDEAGSPLGPSKSLTLQIGKKSWREEEYPDFDETSGRVVAESCHDEILVYDFSAFQNVV</sequence>
<dbReference type="OrthoDB" id="2885124at2759"/>
<keyword evidence="2" id="KW-1185">Reference proteome</keyword>
<gene>
    <name evidence="1" type="ORF">M413DRAFT_29339</name>
</gene>
<reference evidence="1 2" key="1">
    <citation type="submission" date="2014-04" db="EMBL/GenBank/DDBJ databases">
        <authorList>
            <consortium name="DOE Joint Genome Institute"/>
            <person name="Kuo A."/>
            <person name="Gay G."/>
            <person name="Dore J."/>
            <person name="Kohler A."/>
            <person name="Nagy L.G."/>
            <person name="Floudas D."/>
            <person name="Copeland A."/>
            <person name="Barry K.W."/>
            <person name="Cichocki N."/>
            <person name="Veneault-Fourrey C."/>
            <person name="LaButti K."/>
            <person name="Lindquist E.A."/>
            <person name="Lipzen A."/>
            <person name="Lundell T."/>
            <person name="Morin E."/>
            <person name="Murat C."/>
            <person name="Sun H."/>
            <person name="Tunlid A."/>
            <person name="Henrissat B."/>
            <person name="Grigoriev I.V."/>
            <person name="Hibbett D.S."/>
            <person name="Martin F."/>
            <person name="Nordberg H.P."/>
            <person name="Cantor M.N."/>
            <person name="Hua S.X."/>
        </authorList>
    </citation>
    <scope>NUCLEOTIDE SEQUENCE [LARGE SCALE GENOMIC DNA]</scope>
    <source>
        <strain evidence="2">h7</strain>
    </source>
</reference>
<evidence type="ECO:0000313" key="2">
    <source>
        <dbReference type="Proteomes" id="UP000053424"/>
    </source>
</evidence>